<accession>A0A286FAJ1</accession>
<protein>
    <submittedName>
        <fullName evidence="1">Uncharacterized protein</fullName>
    </submittedName>
</protein>
<proteinExistence type="predicted"/>
<reference evidence="2" key="1">
    <citation type="submission" date="2017-09" db="EMBL/GenBank/DDBJ databases">
        <authorList>
            <person name="Varghese N."/>
            <person name="Submissions S."/>
        </authorList>
    </citation>
    <scope>NUCLEOTIDE SEQUENCE [LARGE SCALE GENOMIC DNA]</scope>
    <source>
        <strain evidence="2">DSM 29961</strain>
    </source>
</reference>
<name>A0A286FAJ1_9BACT</name>
<keyword evidence="2" id="KW-1185">Reference proteome</keyword>
<dbReference type="EMBL" id="OCNH01000001">
    <property type="protein sequence ID" value="SOD80222.1"/>
    <property type="molecule type" value="Genomic_DNA"/>
</dbReference>
<organism evidence="1 2">
    <name type="scientific">Spirosoma fluviale</name>
    <dbReference type="NCBI Taxonomy" id="1597977"/>
    <lineage>
        <taxon>Bacteria</taxon>
        <taxon>Pseudomonadati</taxon>
        <taxon>Bacteroidota</taxon>
        <taxon>Cytophagia</taxon>
        <taxon>Cytophagales</taxon>
        <taxon>Cytophagaceae</taxon>
        <taxon>Spirosoma</taxon>
    </lineage>
</organism>
<evidence type="ECO:0000313" key="1">
    <source>
        <dbReference type="EMBL" id="SOD80222.1"/>
    </source>
</evidence>
<sequence length="63" mass="7118">MISGCYQRSKKAKSEQKNTIKSFCEVTNLMINKALLPMFFQEKLLIQTVGNKKAGMTTGLVYN</sequence>
<dbReference type="AlphaFoldDB" id="A0A286FAJ1"/>
<gene>
    <name evidence="1" type="ORF">SAMN06269250_1294</name>
</gene>
<dbReference type="Proteomes" id="UP000219452">
    <property type="component" value="Unassembled WGS sequence"/>
</dbReference>
<evidence type="ECO:0000313" key="2">
    <source>
        <dbReference type="Proteomes" id="UP000219452"/>
    </source>
</evidence>